<sequence>MFKSLIALFFLFALTSASLGISPYFGFGKYFGYPAWESTHIIKTPELRGAYGQLGVGSGYGNAGLDNVDYQKEYQKVIEYPKMYEKELKHVEINSNPAAALWKYGGPEKVVLASGVVTSPMQAGIFNSPLTRRIITSPMAAGIVNTPFGPEVVASPMHSGLFNPLTTEIIASPMHGGLFNNPLAQRIITTPMGAGIVNTPLGAELINSPLAVGQVGSMPYLSSRLLSTPFAAGSHSVIVAK</sequence>
<name>A0A0B6Y9F6_9EUPU</name>
<dbReference type="AlphaFoldDB" id="A0A0B6Y9F6"/>
<evidence type="ECO:0000256" key="1">
    <source>
        <dbReference type="SAM" id="SignalP"/>
    </source>
</evidence>
<gene>
    <name evidence="2" type="primary">ORF16809</name>
</gene>
<feature type="signal peptide" evidence="1">
    <location>
        <begin position="1"/>
        <end position="20"/>
    </location>
</feature>
<keyword evidence="1" id="KW-0732">Signal</keyword>
<protein>
    <submittedName>
        <fullName evidence="2">Uncharacterized protein</fullName>
    </submittedName>
</protein>
<evidence type="ECO:0000313" key="2">
    <source>
        <dbReference type="EMBL" id="CEK52441.1"/>
    </source>
</evidence>
<reference evidence="2" key="1">
    <citation type="submission" date="2014-12" db="EMBL/GenBank/DDBJ databases">
        <title>Insight into the proteome of Arion vulgaris.</title>
        <authorList>
            <person name="Aradska J."/>
            <person name="Bulat T."/>
            <person name="Smidak R."/>
            <person name="Sarate P."/>
            <person name="Gangsoo J."/>
            <person name="Sialana F."/>
            <person name="Bilban M."/>
            <person name="Lubec G."/>
        </authorList>
    </citation>
    <scope>NUCLEOTIDE SEQUENCE</scope>
    <source>
        <tissue evidence="2">Skin</tissue>
    </source>
</reference>
<proteinExistence type="predicted"/>
<organism evidence="2">
    <name type="scientific">Arion vulgaris</name>
    <dbReference type="NCBI Taxonomy" id="1028688"/>
    <lineage>
        <taxon>Eukaryota</taxon>
        <taxon>Metazoa</taxon>
        <taxon>Spiralia</taxon>
        <taxon>Lophotrochozoa</taxon>
        <taxon>Mollusca</taxon>
        <taxon>Gastropoda</taxon>
        <taxon>Heterobranchia</taxon>
        <taxon>Euthyneura</taxon>
        <taxon>Panpulmonata</taxon>
        <taxon>Eupulmonata</taxon>
        <taxon>Stylommatophora</taxon>
        <taxon>Helicina</taxon>
        <taxon>Arionoidea</taxon>
        <taxon>Arionidae</taxon>
        <taxon>Arion</taxon>
    </lineage>
</organism>
<accession>A0A0B6Y9F6</accession>
<feature type="chain" id="PRO_5002126342" evidence="1">
    <location>
        <begin position="21"/>
        <end position="241"/>
    </location>
</feature>
<dbReference type="EMBL" id="HACG01005576">
    <property type="protein sequence ID" value="CEK52441.1"/>
    <property type="molecule type" value="Transcribed_RNA"/>
</dbReference>